<keyword evidence="4" id="KW-1185">Reference proteome</keyword>
<dbReference type="PANTHER" id="PTHR34606:SF15">
    <property type="entry name" value="BON DOMAIN-CONTAINING PROTEIN"/>
    <property type="match status" value="1"/>
</dbReference>
<reference evidence="3 4" key="1">
    <citation type="submission" date="2019-12" db="EMBL/GenBank/DDBJ databases">
        <authorList>
            <person name="Yuan C.-G."/>
        </authorList>
    </citation>
    <scope>NUCLEOTIDE SEQUENCE [LARGE SCALE GENOMIC DNA]</scope>
    <source>
        <strain evidence="3 4">KCTC 23863</strain>
    </source>
</reference>
<evidence type="ECO:0000313" key="3">
    <source>
        <dbReference type="EMBL" id="MXQ14787.1"/>
    </source>
</evidence>
<accession>A0A7X3MX08</accession>
<feature type="compositionally biased region" description="Basic and acidic residues" evidence="1">
    <location>
        <begin position="24"/>
        <end position="41"/>
    </location>
</feature>
<reference evidence="3 4" key="2">
    <citation type="submission" date="2020-01" db="EMBL/GenBank/DDBJ databases">
        <title>Microvirga sp. nov., an arsenate reduction bacterium isolated from Tibet hotspring sediments.</title>
        <authorList>
            <person name="Xian W.-D."/>
            <person name="Li W.-J."/>
        </authorList>
    </citation>
    <scope>NUCLEOTIDE SEQUENCE [LARGE SCALE GENOMIC DNA]</scope>
    <source>
        <strain evidence="3 4">KCTC 23863</strain>
    </source>
</reference>
<dbReference type="EMBL" id="WURB01000047">
    <property type="protein sequence ID" value="MXQ14787.1"/>
    <property type="molecule type" value="Genomic_DNA"/>
</dbReference>
<dbReference type="PANTHER" id="PTHR34606">
    <property type="entry name" value="BON DOMAIN-CONTAINING PROTEIN"/>
    <property type="match status" value="1"/>
</dbReference>
<name>A0A7X3MX08_9HYPH</name>
<dbReference type="RefSeq" id="WP_160888497.1">
    <property type="nucleotide sequence ID" value="NZ_WURB01000047.1"/>
</dbReference>
<protein>
    <submittedName>
        <fullName evidence="3">BON domain-containing protein</fullName>
    </submittedName>
</protein>
<comment type="caution">
    <text evidence="3">The sequence shown here is derived from an EMBL/GenBank/DDBJ whole genome shotgun (WGS) entry which is preliminary data.</text>
</comment>
<dbReference type="PROSITE" id="PS50914">
    <property type="entry name" value="BON"/>
    <property type="match status" value="1"/>
</dbReference>
<sequence>MVSTTRSPRAGAEQVYDPPQVGYGHEDDGHGRTRTDPDTGPHRGRGPKGYRRSDARIVEHDCERLAESPHVGASDIDVAAVNGGVTLTGNIRSRIVKRYAEDLVESVSGVRHVQNNLRIQPRTSVLMGAGRAIGSGGGQTGGGNTPTIV</sequence>
<dbReference type="AlphaFoldDB" id="A0A7X3MX08"/>
<dbReference type="InterPro" id="IPR051686">
    <property type="entry name" value="Lipoprotein_DolP"/>
</dbReference>
<evidence type="ECO:0000313" key="4">
    <source>
        <dbReference type="Proteomes" id="UP000436483"/>
    </source>
</evidence>
<dbReference type="OrthoDB" id="680465at2"/>
<dbReference type="Pfam" id="PF04972">
    <property type="entry name" value="BON"/>
    <property type="match status" value="1"/>
</dbReference>
<feature type="region of interest" description="Disordered" evidence="1">
    <location>
        <begin position="1"/>
        <end position="54"/>
    </location>
</feature>
<gene>
    <name evidence="3" type="ORF">GR328_25730</name>
</gene>
<dbReference type="InterPro" id="IPR007055">
    <property type="entry name" value="BON_dom"/>
</dbReference>
<organism evidence="3 4">
    <name type="scientific">Microvirga makkahensis</name>
    <dbReference type="NCBI Taxonomy" id="1128670"/>
    <lineage>
        <taxon>Bacteria</taxon>
        <taxon>Pseudomonadati</taxon>
        <taxon>Pseudomonadota</taxon>
        <taxon>Alphaproteobacteria</taxon>
        <taxon>Hyphomicrobiales</taxon>
        <taxon>Methylobacteriaceae</taxon>
        <taxon>Microvirga</taxon>
    </lineage>
</organism>
<proteinExistence type="predicted"/>
<dbReference type="Proteomes" id="UP000436483">
    <property type="component" value="Unassembled WGS sequence"/>
</dbReference>
<feature type="domain" description="BON" evidence="2">
    <location>
        <begin position="53"/>
        <end position="121"/>
    </location>
</feature>
<dbReference type="Gene3D" id="3.30.1340.30">
    <property type="match status" value="1"/>
</dbReference>
<evidence type="ECO:0000259" key="2">
    <source>
        <dbReference type="PROSITE" id="PS50914"/>
    </source>
</evidence>
<evidence type="ECO:0000256" key="1">
    <source>
        <dbReference type="SAM" id="MobiDB-lite"/>
    </source>
</evidence>